<dbReference type="EMBL" id="BOPH01000081">
    <property type="protein sequence ID" value="GIJ70521.1"/>
    <property type="molecule type" value="Genomic_DNA"/>
</dbReference>
<keyword evidence="2" id="KW-1185">Reference proteome</keyword>
<evidence type="ECO:0000313" key="2">
    <source>
        <dbReference type="Proteomes" id="UP000635606"/>
    </source>
</evidence>
<name>A0A8J4A049_9ACTN</name>
<organism evidence="1 2">
    <name type="scientific">Virgisporangium ochraceum</name>
    <dbReference type="NCBI Taxonomy" id="65505"/>
    <lineage>
        <taxon>Bacteria</taxon>
        <taxon>Bacillati</taxon>
        <taxon>Actinomycetota</taxon>
        <taxon>Actinomycetes</taxon>
        <taxon>Micromonosporales</taxon>
        <taxon>Micromonosporaceae</taxon>
        <taxon>Virgisporangium</taxon>
    </lineage>
</organism>
<reference evidence="1" key="1">
    <citation type="submission" date="2021-01" db="EMBL/GenBank/DDBJ databases">
        <title>Whole genome shotgun sequence of Virgisporangium ochraceum NBRC 16418.</title>
        <authorList>
            <person name="Komaki H."/>
            <person name="Tamura T."/>
        </authorList>
    </citation>
    <scope>NUCLEOTIDE SEQUENCE</scope>
    <source>
        <strain evidence="1">NBRC 16418</strain>
    </source>
</reference>
<sequence>MRIVLLGHPGSGTTTLLTDARAALRDPASGVALRPRSPIGRWRLWTASRRARRPQRDERPRAYPMRLRHAGGGAVVRVVDGGGGSVRGSSGTSGTRRLLAELAAADAIVAAVDATVLCDDPVLAASQVRTLVVLIRRRVTEALRHARSSPFPVVLALTGCERLPLGRDPFDLDGPLRPLRIGHRHEVRVAGVTVPLRADDPALARALPLLWCLHHAGSAAAGAVAAAGAAATFTPREWTRT</sequence>
<comment type="caution">
    <text evidence="1">The sequence shown here is derived from an EMBL/GenBank/DDBJ whole genome shotgun (WGS) entry which is preliminary data.</text>
</comment>
<dbReference type="RefSeq" id="WP_203930418.1">
    <property type="nucleotide sequence ID" value="NZ_BOPH01000081.1"/>
</dbReference>
<gene>
    <name evidence="1" type="ORF">Voc01_054380</name>
</gene>
<evidence type="ECO:0000313" key="1">
    <source>
        <dbReference type="EMBL" id="GIJ70521.1"/>
    </source>
</evidence>
<protein>
    <submittedName>
        <fullName evidence="1">Uncharacterized protein</fullName>
    </submittedName>
</protein>
<proteinExistence type="predicted"/>
<accession>A0A8J4A049</accession>
<dbReference type="AlphaFoldDB" id="A0A8J4A049"/>
<dbReference type="Proteomes" id="UP000635606">
    <property type="component" value="Unassembled WGS sequence"/>
</dbReference>